<evidence type="ECO:0000313" key="6">
    <source>
        <dbReference type="EMBL" id="PJA83672.1"/>
    </source>
</evidence>
<dbReference type="InterPro" id="IPR018274">
    <property type="entry name" value="PEP_util_AS"/>
</dbReference>
<evidence type="ECO:0000256" key="3">
    <source>
        <dbReference type="ARBA" id="ARBA00022840"/>
    </source>
</evidence>
<reference evidence="7" key="1">
    <citation type="submission" date="2017-09" db="EMBL/GenBank/DDBJ databases">
        <title>Depth-based differentiation of microbial function through sediment-hosted aquifers and enrichment of novel symbionts in the deep terrestrial subsurface.</title>
        <authorList>
            <person name="Probst A.J."/>
            <person name="Ladd B."/>
            <person name="Jarett J.K."/>
            <person name="Geller-Mcgrath D.E."/>
            <person name="Sieber C.M.K."/>
            <person name="Emerson J.B."/>
            <person name="Anantharaman K."/>
            <person name="Thomas B.C."/>
            <person name="Malmstrom R."/>
            <person name="Stieglmeier M."/>
            <person name="Klingl A."/>
            <person name="Woyke T."/>
            <person name="Ryan C.M."/>
            <person name="Banfield J.F."/>
        </authorList>
    </citation>
    <scope>NUCLEOTIDE SEQUENCE [LARGE SCALE GENOMIC DNA]</scope>
</reference>
<dbReference type="InterPro" id="IPR006319">
    <property type="entry name" value="PEP_synth"/>
</dbReference>
<name>A0A2M7Z3W7_9BACT</name>
<dbReference type="Pfam" id="PF00391">
    <property type="entry name" value="PEP-utilizers"/>
    <property type="match status" value="1"/>
</dbReference>
<dbReference type="SUPFAM" id="SSF52009">
    <property type="entry name" value="Phosphohistidine domain"/>
    <property type="match status" value="1"/>
</dbReference>
<dbReference type="InterPro" id="IPR036637">
    <property type="entry name" value="Phosphohistidine_dom_sf"/>
</dbReference>
<feature type="coiled-coil region" evidence="4">
    <location>
        <begin position="150"/>
        <end position="184"/>
    </location>
</feature>
<dbReference type="GO" id="GO:0008986">
    <property type="term" value="F:pyruvate, water dikinase activity"/>
    <property type="evidence" value="ECO:0007669"/>
    <property type="project" value="InterPro"/>
</dbReference>
<sequence length="459" mass="53210">MEGLGKGNAEIIGIFLNNHLLEPVGEKHAWYVDEEEWTNFVKRISELCKDTSYLEKQAEDAYRICGKIKDITAKIRATDFQNKSNERLKDLLNEYHKSLYKYSFVAWGMLVIDQLLVGKVAEKLQTALKNRNKGEKFNEYFETLTTKVNLTDAEREEIELLNIKAEAQKRGDDIERLLKEHADKYGWLPMYDHDIVPWDKEYFRNRIISLSENPQKEIAQREEKLNKRRGRIEEILHELNDPELSRLVNLLQKYIILRTYRTDILKIAYYNMNLFFKEIENRMGLEGNEVAYTTIDEIFNFLTNGKVISKEIIKERMEHFLFLKIDEKLEIVANKDRIDNVLKNQLDRLELSDVLKGSGVYTGIKQGGVKIIESVKDEYKMHEGDILVATMTTPEMHSIIEKAGAIVTDEGGITCHAAVVAREFKIPCVIGTKYATKVLKDGDLVEVNAKEGIVRRLKI</sequence>
<protein>
    <recommendedName>
        <fullName evidence="5">PEP-utilising enzyme mobile domain-containing protein</fullName>
    </recommendedName>
</protein>
<feature type="domain" description="PEP-utilising enzyme mobile" evidence="5">
    <location>
        <begin position="382"/>
        <end position="452"/>
    </location>
</feature>
<evidence type="ECO:0000313" key="7">
    <source>
        <dbReference type="Proteomes" id="UP000230178"/>
    </source>
</evidence>
<evidence type="ECO:0000259" key="5">
    <source>
        <dbReference type="Pfam" id="PF00391"/>
    </source>
</evidence>
<evidence type="ECO:0000256" key="1">
    <source>
        <dbReference type="ARBA" id="ARBA00007837"/>
    </source>
</evidence>
<keyword evidence="3" id="KW-0067">ATP-binding</keyword>
<dbReference type="Proteomes" id="UP000230178">
    <property type="component" value="Unassembled WGS sequence"/>
</dbReference>
<dbReference type="AlphaFoldDB" id="A0A2M7Z3W7"/>
<comment type="caution">
    <text evidence="6">The sequence shown here is derived from an EMBL/GenBank/DDBJ whole genome shotgun (WGS) entry which is preliminary data.</text>
</comment>
<organism evidence="6 7">
    <name type="scientific">Candidatus Nealsonbacteria bacterium CG_4_9_14_3_um_filter_37_29</name>
    <dbReference type="NCBI Taxonomy" id="1974696"/>
    <lineage>
        <taxon>Bacteria</taxon>
        <taxon>Candidatus Nealsoniibacteriota</taxon>
    </lineage>
</organism>
<proteinExistence type="inferred from homology"/>
<gene>
    <name evidence="6" type="ORF">CO146_00780</name>
</gene>
<evidence type="ECO:0000256" key="4">
    <source>
        <dbReference type="SAM" id="Coils"/>
    </source>
</evidence>
<dbReference type="GO" id="GO:0005524">
    <property type="term" value="F:ATP binding"/>
    <property type="evidence" value="ECO:0007669"/>
    <property type="project" value="UniProtKB-KW"/>
</dbReference>
<dbReference type="EMBL" id="PFVS01000029">
    <property type="protein sequence ID" value="PJA83672.1"/>
    <property type="molecule type" value="Genomic_DNA"/>
</dbReference>
<dbReference type="PANTHER" id="PTHR43030">
    <property type="entry name" value="PHOSPHOENOLPYRUVATE SYNTHASE"/>
    <property type="match status" value="1"/>
</dbReference>
<comment type="similarity">
    <text evidence="1">Belongs to the PEP-utilizing enzyme family.</text>
</comment>
<dbReference type="Gene3D" id="3.50.30.10">
    <property type="entry name" value="Phosphohistidine domain"/>
    <property type="match status" value="1"/>
</dbReference>
<dbReference type="InterPro" id="IPR008279">
    <property type="entry name" value="PEP-util_enz_mobile_dom"/>
</dbReference>
<keyword evidence="4" id="KW-0175">Coiled coil</keyword>
<accession>A0A2M7Z3W7</accession>
<evidence type="ECO:0000256" key="2">
    <source>
        <dbReference type="ARBA" id="ARBA00022741"/>
    </source>
</evidence>
<dbReference type="PROSITE" id="PS00370">
    <property type="entry name" value="PEP_ENZYMES_PHOS_SITE"/>
    <property type="match status" value="1"/>
</dbReference>
<keyword evidence="2" id="KW-0547">Nucleotide-binding</keyword>
<dbReference type="PANTHER" id="PTHR43030:SF1">
    <property type="entry name" value="PHOSPHOENOLPYRUVATE SYNTHASE"/>
    <property type="match status" value="1"/>
</dbReference>